<dbReference type="Pfam" id="PF03006">
    <property type="entry name" value="HlyIII"/>
    <property type="match status" value="1"/>
</dbReference>
<evidence type="ECO:0000256" key="5">
    <source>
        <dbReference type="PIRSR" id="PIRSR604254-1"/>
    </source>
</evidence>
<evidence type="ECO:0000256" key="6">
    <source>
        <dbReference type="SAM" id="Phobius"/>
    </source>
</evidence>
<proteinExistence type="predicted"/>
<feature type="binding site" evidence="5">
    <location>
        <position position="192"/>
    </location>
    <ligand>
        <name>Zn(2+)</name>
        <dbReference type="ChEBI" id="CHEBI:29105"/>
    </ligand>
</feature>
<dbReference type="AlphaFoldDB" id="A0A937F9T1"/>
<evidence type="ECO:0000256" key="4">
    <source>
        <dbReference type="ARBA" id="ARBA00023136"/>
    </source>
</evidence>
<evidence type="ECO:0000256" key="1">
    <source>
        <dbReference type="ARBA" id="ARBA00004141"/>
    </source>
</evidence>
<feature type="transmembrane region" description="Helical" evidence="6">
    <location>
        <begin position="107"/>
        <end position="127"/>
    </location>
</feature>
<dbReference type="InterPro" id="IPR004254">
    <property type="entry name" value="AdipoR/HlyIII-related"/>
</dbReference>
<dbReference type="EMBL" id="JAESIY010000012">
    <property type="protein sequence ID" value="MBL3658325.1"/>
    <property type="molecule type" value="Genomic_DNA"/>
</dbReference>
<keyword evidence="8" id="KW-1185">Reference proteome</keyword>
<feature type="binding site" evidence="5">
    <location>
        <position position="188"/>
    </location>
    <ligand>
        <name>Zn(2+)</name>
        <dbReference type="ChEBI" id="CHEBI:29105"/>
    </ligand>
</feature>
<feature type="transmembrane region" description="Helical" evidence="6">
    <location>
        <begin position="134"/>
        <end position="150"/>
    </location>
</feature>
<organism evidence="7 8">
    <name type="scientific">Fulvivirga sediminis</name>
    <dbReference type="NCBI Taxonomy" id="2803949"/>
    <lineage>
        <taxon>Bacteria</taxon>
        <taxon>Pseudomonadati</taxon>
        <taxon>Bacteroidota</taxon>
        <taxon>Cytophagia</taxon>
        <taxon>Cytophagales</taxon>
        <taxon>Fulvivirgaceae</taxon>
        <taxon>Fulvivirga</taxon>
    </lineage>
</organism>
<keyword evidence="5" id="KW-0479">Metal-binding</keyword>
<gene>
    <name evidence="7" type="ORF">JL102_19390</name>
</gene>
<feature type="transmembrane region" description="Helical" evidence="6">
    <location>
        <begin position="162"/>
        <end position="181"/>
    </location>
</feature>
<keyword evidence="5" id="KW-0862">Zinc</keyword>
<evidence type="ECO:0000256" key="2">
    <source>
        <dbReference type="ARBA" id="ARBA00022692"/>
    </source>
</evidence>
<accession>A0A937F9T1</accession>
<keyword evidence="2 6" id="KW-0812">Transmembrane</keyword>
<evidence type="ECO:0000313" key="7">
    <source>
        <dbReference type="EMBL" id="MBL3658325.1"/>
    </source>
</evidence>
<sequence>MILTYYNKKEEYLNVITHFVGFLLSIAALALLVTYSALEGTVWHIVSFSIYGSSMAVLYLSSTLYHAAKKKTLRRKLNVLDHAAIYLLIAGTYTPFCLIALKGPLGWTILGITWGIALIGIILKFFFTGRFNKVSTISYVLLGWIAVFATKPLIENLPTPGLIYLLLGGLCYTVGAIFYSIERIPYNHAIFHFWVLGGSVMHFIAVFFYLL</sequence>
<keyword evidence="4 6" id="KW-0472">Membrane</keyword>
<evidence type="ECO:0000313" key="8">
    <source>
        <dbReference type="Proteomes" id="UP000659388"/>
    </source>
</evidence>
<dbReference type="PANTHER" id="PTHR20855:SF129">
    <property type="entry name" value="HEMOLYSIN-3 HOMOLOG"/>
    <property type="match status" value="1"/>
</dbReference>
<protein>
    <submittedName>
        <fullName evidence="7">Hemolysin III family protein</fullName>
    </submittedName>
</protein>
<comment type="subcellular location">
    <subcellularLocation>
        <location evidence="1">Membrane</location>
        <topology evidence="1">Multi-pass membrane protein</topology>
    </subcellularLocation>
</comment>
<comment type="caution">
    <text evidence="7">The sequence shown here is derived from an EMBL/GenBank/DDBJ whole genome shotgun (WGS) entry which is preliminary data.</text>
</comment>
<feature type="transmembrane region" description="Helical" evidence="6">
    <location>
        <begin position="83"/>
        <end position="101"/>
    </location>
</feature>
<dbReference type="GO" id="GO:0016020">
    <property type="term" value="C:membrane"/>
    <property type="evidence" value="ECO:0007669"/>
    <property type="project" value="UniProtKB-SubCell"/>
</dbReference>
<evidence type="ECO:0000256" key="3">
    <source>
        <dbReference type="ARBA" id="ARBA00022989"/>
    </source>
</evidence>
<feature type="transmembrane region" description="Helical" evidence="6">
    <location>
        <begin position="12"/>
        <end position="35"/>
    </location>
</feature>
<dbReference type="Proteomes" id="UP000659388">
    <property type="component" value="Unassembled WGS sequence"/>
</dbReference>
<keyword evidence="3 6" id="KW-1133">Transmembrane helix</keyword>
<reference evidence="7" key="1">
    <citation type="submission" date="2021-01" db="EMBL/GenBank/DDBJ databases">
        <title>Fulvivirga kasyanovii gen. nov., sp nov., a novel member of the phylum Bacteroidetes isolated from seawater in a mussel farm.</title>
        <authorList>
            <person name="Zhao L.-H."/>
            <person name="Wang Z.-J."/>
        </authorList>
    </citation>
    <scope>NUCLEOTIDE SEQUENCE</scope>
    <source>
        <strain evidence="7">2943</strain>
    </source>
</reference>
<dbReference type="GO" id="GO:0046872">
    <property type="term" value="F:metal ion binding"/>
    <property type="evidence" value="ECO:0007669"/>
    <property type="project" value="UniProtKB-KW"/>
</dbReference>
<feature type="transmembrane region" description="Helical" evidence="6">
    <location>
        <begin position="193"/>
        <end position="210"/>
    </location>
</feature>
<feature type="transmembrane region" description="Helical" evidence="6">
    <location>
        <begin position="41"/>
        <end position="62"/>
    </location>
</feature>
<feature type="binding site" evidence="5">
    <location>
        <position position="66"/>
    </location>
    <ligand>
        <name>Zn(2+)</name>
        <dbReference type="ChEBI" id="CHEBI:29105"/>
    </ligand>
</feature>
<name>A0A937F9T1_9BACT</name>
<dbReference type="PANTHER" id="PTHR20855">
    <property type="entry name" value="ADIPOR/PROGESTIN RECEPTOR-RELATED"/>
    <property type="match status" value="1"/>
</dbReference>